<dbReference type="EC" id="3.5.1.-" evidence="2"/>
<proteinExistence type="predicted"/>
<dbReference type="InterPro" id="IPR011650">
    <property type="entry name" value="Peptidase_M20_dimer"/>
</dbReference>
<dbReference type="GO" id="GO:0016805">
    <property type="term" value="F:dipeptidase activity"/>
    <property type="evidence" value="ECO:0007669"/>
    <property type="project" value="TreeGrafter"/>
</dbReference>
<dbReference type="Pfam" id="PF07687">
    <property type="entry name" value="M20_dimer"/>
    <property type="match status" value="1"/>
</dbReference>
<sequence>MFGKIAQDEIFAKQEELIDLAKKIWENPEMSFQEVKASQWIAEFLEKEGFAVERAYAGVPTALRAVWGSGKPVIGFLGEYDALSALSQKVSTQREAVVEGAPGHGCQHNLMTPACIGAALGLKKEMEEKGLSGTIVVYGCPAEEVLTGKVFMARGGAFRELDLAFSWHGGPSCGMTTLGTVTTALNSAKFHFKGVTSHAAADPQNGRSALDAVQLMNMGCEFLREHVTDDVRIHYAFTDVPSSPNVVPGKASVWYFCRALSREAVEDAYARIVRVAEGAAHMTDTQLEVEFTGGCYEMLNNKVLFELCNQVVKDVVPTVWSQEDIDFAKALNEQSPIYQKMIDSGKIKAGTQLEENLVFDMNETLVSGGGSTDVADVQHICPTMMLTTPSSCIGAPGHSWQNAACAGHSIGMKGMLYGARVMAVAALKAVEDPSIIQAAKAEFEEKTAGHPYVCPIPEEVPVP</sequence>
<name>A0A6N2QUH4_9FIRM</name>
<accession>A0A6N2QUH4</accession>
<dbReference type="GO" id="GO:0046657">
    <property type="term" value="P:folic acid catabolic process"/>
    <property type="evidence" value="ECO:0007669"/>
    <property type="project" value="TreeGrafter"/>
</dbReference>
<evidence type="ECO:0000259" key="1">
    <source>
        <dbReference type="Pfam" id="PF07687"/>
    </source>
</evidence>
<dbReference type="PIRSF" id="PIRSF037227">
    <property type="entry name" value="Aminobenzoyl-glu_utiliz_pB"/>
    <property type="match status" value="1"/>
</dbReference>
<dbReference type="SUPFAM" id="SSF53187">
    <property type="entry name" value="Zn-dependent exopeptidases"/>
    <property type="match status" value="1"/>
</dbReference>
<protein>
    <submittedName>
        <fullName evidence="2">p-aminobenzoyl-glutamate hydrolase subunit B</fullName>
        <ecNumber evidence="2">3.5.1.-</ecNumber>
    </submittedName>
</protein>
<dbReference type="GO" id="GO:0005737">
    <property type="term" value="C:cytoplasm"/>
    <property type="evidence" value="ECO:0007669"/>
    <property type="project" value="TreeGrafter"/>
</dbReference>
<dbReference type="PANTHER" id="PTHR30575">
    <property type="entry name" value="PEPTIDASE M20"/>
    <property type="match status" value="1"/>
</dbReference>
<dbReference type="Gene3D" id="3.30.70.360">
    <property type="match status" value="1"/>
</dbReference>
<dbReference type="InterPro" id="IPR052030">
    <property type="entry name" value="Peptidase_M20/M20A_hydrolases"/>
</dbReference>
<dbReference type="SUPFAM" id="SSF55031">
    <property type="entry name" value="Bacterial exopeptidase dimerisation domain"/>
    <property type="match status" value="1"/>
</dbReference>
<dbReference type="PANTHER" id="PTHR30575:SF0">
    <property type="entry name" value="XAA-ARG DIPEPTIDASE"/>
    <property type="match status" value="1"/>
</dbReference>
<reference evidence="2" key="1">
    <citation type="submission" date="2019-11" db="EMBL/GenBank/DDBJ databases">
        <authorList>
            <person name="Feng L."/>
        </authorList>
    </citation>
    <scope>NUCLEOTIDE SEQUENCE</scope>
    <source>
        <strain evidence="2">AundefinedLFYP135</strain>
    </source>
</reference>
<organism evidence="2">
    <name type="scientific">uncultured Anaerotruncus sp</name>
    <dbReference type="NCBI Taxonomy" id="905011"/>
    <lineage>
        <taxon>Bacteria</taxon>
        <taxon>Bacillati</taxon>
        <taxon>Bacillota</taxon>
        <taxon>Clostridia</taxon>
        <taxon>Eubacteriales</taxon>
        <taxon>Oscillospiraceae</taxon>
        <taxon>Anaerotruncus</taxon>
        <taxon>environmental samples</taxon>
    </lineage>
</organism>
<dbReference type="InterPro" id="IPR036264">
    <property type="entry name" value="Bact_exopeptidase_dim_dom"/>
</dbReference>
<dbReference type="Gene3D" id="3.40.630.10">
    <property type="entry name" value="Zn peptidases"/>
    <property type="match status" value="2"/>
</dbReference>
<feature type="domain" description="Peptidase M20 dimerisation" evidence="1">
    <location>
        <begin position="187"/>
        <end position="277"/>
    </location>
</feature>
<dbReference type="InterPro" id="IPR017145">
    <property type="entry name" value="Aminobenzoyl-glu_utiliz_pB"/>
</dbReference>
<evidence type="ECO:0000313" key="2">
    <source>
        <dbReference type="EMBL" id="VYS72096.1"/>
    </source>
</evidence>
<dbReference type="EMBL" id="CACRSL010000003">
    <property type="protein sequence ID" value="VYS72096.1"/>
    <property type="molecule type" value="Genomic_DNA"/>
</dbReference>
<gene>
    <name evidence="2" type="primary">abgB_1</name>
    <name evidence="2" type="ORF">AULFYP135_00014</name>
</gene>
<dbReference type="InterPro" id="IPR017439">
    <property type="entry name" value="Amidohydrolase"/>
</dbReference>
<dbReference type="NCBIfam" id="TIGR01891">
    <property type="entry name" value="amidohydrolases"/>
    <property type="match status" value="1"/>
</dbReference>
<keyword evidence="2" id="KW-0378">Hydrolase</keyword>
<dbReference type="GO" id="GO:0071713">
    <property type="term" value="F:para-aminobenzoyl-glutamate hydrolase activity"/>
    <property type="evidence" value="ECO:0007669"/>
    <property type="project" value="TreeGrafter"/>
</dbReference>
<dbReference type="AlphaFoldDB" id="A0A6N2QUH4"/>